<evidence type="ECO:0000313" key="2">
    <source>
        <dbReference type="Proteomes" id="UP000572817"/>
    </source>
</evidence>
<comment type="caution">
    <text evidence="1">The sequence shown here is derived from an EMBL/GenBank/DDBJ whole genome shotgun (WGS) entry which is preliminary data.</text>
</comment>
<dbReference type="GO" id="GO:0003676">
    <property type="term" value="F:nucleic acid binding"/>
    <property type="evidence" value="ECO:0007669"/>
    <property type="project" value="InterPro"/>
</dbReference>
<dbReference type="EMBL" id="WWBZ02000022">
    <property type="protein sequence ID" value="KAF4307413.1"/>
    <property type="molecule type" value="Genomic_DNA"/>
</dbReference>
<keyword evidence="2" id="KW-1185">Reference proteome</keyword>
<dbReference type="InterPro" id="IPR012337">
    <property type="entry name" value="RNaseH-like_sf"/>
</dbReference>
<accession>A0A8H4IYG1</accession>
<reference evidence="1" key="1">
    <citation type="submission" date="2020-04" db="EMBL/GenBank/DDBJ databases">
        <title>Genome Assembly and Annotation of Botryosphaeria dothidea sdau 11-99, a Latent Pathogen of Apple Fruit Ring Rot in China.</title>
        <authorList>
            <person name="Yu C."/>
            <person name="Diao Y."/>
            <person name="Lu Q."/>
            <person name="Zhao J."/>
            <person name="Cui S."/>
            <person name="Peng C."/>
            <person name="He B."/>
            <person name="Liu H."/>
        </authorList>
    </citation>
    <scope>NUCLEOTIDE SEQUENCE [LARGE SCALE GENOMIC DNA]</scope>
    <source>
        <strain evidence="1">Sdau11-99</strain>
    </source>
</reference>
<dbReference type="Proteomes" id="UP000572817">
    <property type="component" value="Unassembled WGS sequence"/>
</dbReference>
<dbReference type="AlphaFoldDB" id="A0A8H4IYG1"/>
<protein>
    <recommendedName>
        <fullName evidence="3">RNase H type-1 domain-containing protein</fullName>
    </recommendedName>
</protein>
<name>A0A8H4IYG1_9PEZI</name>
<organism evidence="1 2">
    <name type="scientific">Botryosphaeria dothidea</name>
    <dbReference type="NCBI Taxonomy" id="55169"/>
    <lineage>
        <taxon>Eukaryota</taxon>
        <taxon>Fungi</taxon>
        <taxon>Dikarya</taxon>
        <taxon>Ascomycota</taxon>
        <taxon>Pezizomycotina</taxon>
        <taxon>Dothideomycetes</taxon>
        <taxon>Dothideomycetes incertae sedis</taxon>
        <taxon>Botryosphaeriales</taxon>
        <taxon>Botryosphaeriaceae</taxon>
        <taxon>Botryosphaeria</taxon>
    </lineage>
</organism>
<dbReference type="SUPFAM" id="SSF53098">
    <property type="entry name" value="Ribonuclease H-like"/>
    <property type="match status" value="1"/>
</dbReference>
<proteinExistence type="predicted"/>
<gene>
    <name evidence="1" type="ORF">GTA08_BOTSDO04769</name>
</gene>
<sequence length="239" mass="26398">MSAHVAIPAYGRVHANIISDHFTKLDTARPDDRILAVFCDGGTSTRHGGYTSYAVCWRDPDTQEWHETGGVLANNPSSHAAEVFAVARALETAADILDDATYGWRKEYFEAVLRHEGRLAVMAPLVEVDMPWLPGHRGVEGNVRADRVAGRLLDEHDRRLQAEERKRREQAFLDGMERADLEEKLRAFGHYDSCQTAAMNPNHNSAKKAMLLGHPAFHCGAPQSPAVGNSSSGTQMLKL</sequence>
<dbReference type="OrthoDB" id="3548481at2759"/>
<evidence type="ECO:0008006" key="3">
    <source>
        <dbReference type="Google" id="ProtNLM"/>
    </source>
</evidence>
<dbReference type="Gene3D" id="3.30.420.10">
    <property type="entry name" value="Ribonuclease H-like superfamily/Ribonuclease H"/>
    <property type="match status" value="1"/>
</dbReference>
<dbReference type="InterPro" id="IPR036397">
    <property type="entry name" value="RNaseH_sf"/>
</dbReference>
<evidence type="ECO:0000313" key="1">
    <source>
        <dbReference type="EMBL" id="KAF4307413.1"/>
    </source>
</evidence>